<dbReference type="AlphaFoldDB" id="A0A2H0RK28"/>
<evidence type="ECO:0000313" key="2">
    <source>
        <dbReference type="Proteomes" id="UP000230833"/>
    </source>
</evidence>
<evidence type="ECO:0008006" key="3">
    <source>
        <dbReference type="Google" id="ProtNLM"/>
    </source>
</evidence>
<organism evidence="1 2">
    <name type="scientific">Candidatus Vogelbacteria bacterium CG10_big_fil_rev_8_21_14_0_10_45_14</name>
    <dbReference type="NCBI Taxonomy" id="1975042"/>
    <lineage>
        <taxon>Bacteria</taxon>
        <taxon>Candidatus Vogeliibacteriota</taxon>
    </lineage>
</organism>
<comment type="caution">
    <text evidence="1">The sequence shown here is derived from an EMBL/GenBank/DDBJ whole genome shotgun (WGS) entry which is preliminary data.</text>
</comment>
<protein>
    <recommendedName>
        <fullName evidence="3">Haloacid dehalogenase</fullName>
    </recommendedName>
</protein>
<reference evidence="1 2" key="1">
    <citation type="submission" date="2017-09" db="EMBL/GenBank/DDBJ databases">
        <title>Depth-based differentiation of microbial function through sediment-hosted aquifers and enrichment of novel symbionts in the deep terrestrial subsurface.</title>
        <authorList>
            <person name="Probst A.J."/>
            <person name="Ladd B."/>
            <person name="Jarett J.K."/>
            <person name="Geller-Mcgrath D.E."/>
            <person name="Sieber C.M."/>
            <person name="Emerson J.B."/>
            <person name="Anantharaman K."/>
            <person name="Thomas B.C."/>
            <person name="Malmstrom R."/>
            <person name="Stieglmeier M."/>
            <person name="Klingl A."/>
            <person name="Woyke T."/>
            <person name="Ryan C.M."/>
            <person name="Banfield J.F."/>
        </authorList>
    </citation>
    <scope>NUCLEOTIDE SEQUENCE [LARGE SCALE GENOMIC DNA]</scope>
    <source>
        <strain evidence="1">CG10_big_fil_rev_8_21_14_0_10_45_14</strain>
    </source>
</reference>
<name>A0A2H0RK28_9BACT</name>
<accession>A0A2H0RK28</accession>
<evidence type="ECO:0000313" key="1">
    <source>
        <dbReference type="EMBL" id="PIR46800.1"/>
    </source>
</evidence>
<dbReference type="EMBL" id="PCYL01000028">
    <property type="protein sequence ID" value="PIR46800.1"/>
    <property type="molecule type" value="Genomic_DNA"/>
</dbReference>
<dbReference type="Proteomes" id="UP000230833">
    <property type="component" value="Unassembled WGS sequence"/>
</dbReference>
<proteinExistence type="predicted"/>
<sequence>MYKQSLRPLIILDFDGTLLFIERLLEDMARIAKTSWDIQPDRFHETYEPAKTEVGSYSIFDHLRLLGIKDEDEAERVLKEDLIGEDYGYTDVPSAIERFLEMGDVIVWTLGSPRFQNLKRELCPSIKTIPFIITEEQKRGLPKEVERLDEGGVYEGSLYRQVISVDNNPRNFMEGAPTWLRQIRILRPEAHHSDIPTPSGVEEVASLAKIVI</sequence>
<gene>
    <name evidence="1" type="ORF">COV07_02355</name>
</gene>